<accession>A0A6N2LIY8</accession>
<sequence length="176" mass="19436">MSFQHSESETRVPRSRMNFQDRFSSSIMDVRARKMTTNNPPAPTPDTRVEKMEYNRSLSQGSSRRLLSASHFSLVSLLLLICLTASLLILPLVLPPLPPPPFMLLLLPIGILALLMFLAFMPSNARDITYTCNHILRAQKELFISKADASSSAMKSSSCGLPSVVYTSSSAMSVVE</sequence>
<proteinExistence type="inferred from homology"/>
<keyword evidence="10 13" id="KW-1133">Transmembrane helix</keyword>
<comment type="similarity">
    <text evidence="5">Belongs to the plant organ size related (OSR) protein family.</text>
</comment>
<dbReference type="PANTHER" id="PTHR36023">
    <property type="entry name" value="ARGOS-LIKE PROTEIN"/>
    <property type="match status" value="1"/>
</dbReference>
<gene>
    <name evidence="14" type="ORF">SVIM_LOCUS196034</name>
</gene>
<dbReference type="GO" id="GO:0005634">
    <property type="term" value="C:nucleus"/>
    <property type="evidence" value="ECO:0007669"/>
    <property type="project" value="UniProtKB-SubCell"/>
</dbReference>
<evidence type="ECO:0000256" key="13">
    <source>
        <dbReference type="SAM" id="Phobius"/>
    </source>
</evidence>
<dbReference type="GO" id="GO:0005783">
    <property type="term" value="C:endoplasmic reticulum"/>
    <property type="evidence" value="ECO:0007669"/>
    <property type="project" value="UniProtKB-SubCell"/>
</dbReference>
<dbReference type="GO" id="GO:0009725">
    <property type="term" value="P:response to hormone"/>
    <property type="evidence" value="ECO:0007669"/>
    <property type="project" value="UniProtKB-ARBA"/>
</dbReference>
<keyword evidence="11 13" id="KW-0472">Membrane</keyword>
<evidence type="ECO:0000256" key="8">
    <source>
        <dbReference type="ARBA" id="ARBA00022692"/>
    </source>
</evidence>
<feature type="transmembrane region" description="Helical" evidence="13">
    <location>
        <begin position="66"/>
        <end position="90"/>
    </location>
</feature>
<evidence type="ECO:0000256" key="10">
    <source>
        <dbReference type="ARBA" id="ARBA00022989"/>
    </source>
</evidence>
<evidence type="ECO:0000256" key="9">
    <source>
        <dbReference type="ARBA" id="ARBA00022824"/>
    </source>
</evidence>
<keyword evidence="6" id="KW-0217">Developmental protein</keyword>
<evidence type="ECO:0000256" key="2">
    <source>
        <dbReference type="ARBA" id="ARBA00004141"/>
    </source>
</evidence>
<dbReference type="EMBL" id="CAADRP010001225">
    <property type="protein sequence ID" value="VFU37318.1"/>
    <property type="molecule type" value="Genomic_DNA"/>
</dbReference>
<evidence type="ECO:0000256" key="6">
    <source>
        <dbReference type="ARBA" id="ARBA00022473"/>
    </source>
</evidence>
<keyword evidence="7" id="KW-0963">Cytoplasm</keyword>
<feature type="transmembrane region" description="Helical" evidence="13">
    <location>
        <begin position="102"/>
        <end position="121"/>
    </location>
</feature>
<comment type="subcellular location">
    <subcellularLocation>
        <location evidence="4">Cytoplasm</location>
    </subcellularLocation>
    <subcellularLocation>
        <location evidence="3">Endoplasmic reticulum</location>
    </subcellularLocation>
    <subcellularLocation>
        <location evidence="2">Membrane</location>
        <topology evidence="2">Multi-pass membrane protein</topology>
    </subcellularLocation>
    <subcellularLocation>
        <location evidence="1">Nucleus</location>
    </subcellularLocation>
</comment>
<dbReference type="InterPro" id="IPR037468">
    <property type="entry name" value="ARGOS/ARL/OSR1"/>
</dbReference>
<dbReference type="GO" id="GO:0046622">
    <property type="term" value="P:positive regulation of organ growth"/>
    <property type="evidence" value="ECO:0007669"/>
    <property type="project" value="InterPro"/>
</dbReference>
<keyword evidence="9" id="KW-0256">Endoplasmic reticulum</keyword>
<organism evidence="14">
    <name type="scientific">Salix viminalis</name>
    <name type="common">Common osier</name>
    <name type="synonym">Basket willow</name>
    <dbReference type="NCBI Taxonomy" id="40686"/>
    <lineage>
        <taxon>Eukaryota</taxon>
        <taxon>Viridiplantae</taxon>
        <taxon>Streptophyta</taxon>
        <taxon>Embryophyta</taxon>
        <taxon>Tracheophyta</taxon>
        <taxon>Spermatophyta</taxon>
        <taxon>Magnoliopsida</taxon>
        <taxon>eudicotyledons</taxon>
        <taxon>Gunneridae</taxon>
        <taxon>Pentapetalae</taxon>
        <taxon>rosids</taxon>
        <taxon>fabids</taxon>
        <taxon>Malpighiales</taxon>
        <taxon>Salicaceae</taxon>
        <taxon>Saliceae</taxon>
        <taxon>Salix</taxon>
    </lineage>
</organism>
<protein>
    <recommendedName>
        <fullName evidence="15">ARGOS-like protein</fullName>
    </recommendedName>
</protein>
<evidence type="ECO:0008006" key="15">
    <source>
        <dbReference type="Google" id="ProtNLM"/>
    </source>
</evidence>
<evidence type="ECO:0000256" key="12">
    <source>
        <dbReference type="ARBA" id="ARBA00023242"/>
    </source>
</evidence>
<dbReference type="AlphaFoldDB" id="A0A6N2LIY8"/>
<evidence type="ECO:0000256" key="4">
    <source>
        <dbReference type="ARBA" id="ARBA00004496"/>
    </source>
</evidence>
<evidence type="ECO:0000256" key="7">
    <source>
        <dbReference type="ARBA" id="ARBA00022490"/>
    </source>
</evidence>
<evidence type="ECO:0000313" key="14">
    <source>
        <dbReference type="EMBL" id="VFU37318.1"/>
    </source>
</evidence>
<evidence type="ECO:0000256" key="11">
    <source>
        <dbReference type="ARBA" id="ARBA00023136"/>
    </source>
</evidence>
<keyword evidence="8 13" id="KW-0812">Transmembrane</keyword>
<keyword evidence="12" id="KW-0539">Nucleus</keyword>
<name>A0A6N2LIY8_SALVM</name>
<evidence type="ECO:0000256" key="5">
    <source>
        <dbReference type="ARBA" id="ARBA00006891"/>
    </source>
</evidence>
<evidence type="ECO:0000256" key="3">
    <source>
        <dbReference type="ARBA" id="ARBA00004240"/>
    </source>
</evidence>
<dbReference type="GO" id="GO:0016020">
    <property type="term" value="C:membrane"/>
    <property type="evidence" value="ECO:0007669"/>
    <property type="project" value="UniProtKB-SubCell"/>
</dbReference>
<dbReference type="PANTHER" id="PTHR36023:SF3">
    <property type="entry name" value="ARGOS-LIKE PROTEIN"/>
    <property type="match status" value="1"/>
</dbReference>
<evidence type="ECO:0000256" key="1">
    <source>
        <dbReference type="ARBA" id="ARBA00004123"/>
    </source>
</evidence>
<reference evidence="14" key="1">
    <citation type="submission" date="2019-03" db="EMBL/GenBank/DDBJ databases">
        <authorList>
            <person name="Mank J."/>
            <person name="Almeida P."/>
        </authorList>
    </citation>
    <scope>NUCLEOTIDE SEQUENCE</scope>
    <source>
        <strain evidence="14">78183</strain>
    </source>
</reference>